<evidence type="ECO:0000256" key="6">
    <source>
        <dbReference type="PIRSR" id="PIRSR602129-50"/>
    </source>
</evidence>
<feature type="region of interest" description="Disordered" evidence="8">
    <location>
        <begin position="43"/>
        <end position="67"/>
    </location>
</feature>
<dbReference type="GO" id="GO:0019752">
    <property type="term" value="P:carboxylic acid metabolic process"/>
    <property type="evidence" value="ECO:0007669"/>
    <property type="project" value="InterPro"/>
</dbReference>
<accession>A0A423WGG6</accession>
<evidence type="ECO:0000313" key="9">
    <source>
        <dbReference type="EMBL" id="ROW02458.1"/>
    </source>
</evidence>
<evidence type="ECO:0008006" key="11">
    <source>
        <dbReference type="Google" id="ProtNLM"/>
    </source>
</evidence>
<keyword evidence="4 6" id="KW-0663">Pyridoxal phosphate</keyword>
<evidence type="ECO:0000313" key="10">
    <source>
        <dbReference type="Proteomes" id="UP000283895"/>
    </source>
</evidence>
<keyword evidence="3" id="KW-0210">Decarboxylase</keyword>
<proteinExistence type="inferred from homology"/>
<dbReference type="InterPro" id="IPR015424">
    <property type="entry name" value="PyrdxlP-dep_Trfase"/>
</dbReference>
<dbReference type="STRING" id="356882.A0A423WGG6"/>
<evidence type="ECO:0000256" key="4">
    <source>
        <dbReference type="ARBA" id="ARBA00022898"/>
    </source>
</evidence>
<feature type="compositionally biased region" description="Low complexity" evidence="8">
    <location>
        <begin position="50"/>
        <end position="61"/>
    </location>
</feature>
<evidence type="ECO:0000256" key="2">
    <source>
        <dbReference type="ARBA" id="ARBA00009533"/>
    </source>
</evidence>
<comment type="similarity">
    <text evidence="2 7">Belongs to the group II decarboxylase family.</text>
</comment>
<evidence type="ECO:0000256" key="8">
    <source>
        <dbReference type="SAM" id="MobiDB-lite"/>
    </source>
</evidence>
<dbReference type="Pfam" id="PF00282">
    <property type="entry name" value="Pyridoxal_deC"/>
    <property type="match status" value="1"/>
</dbReference>
<dbReference type="PANTHER" id="PTHR45677:SF8">
    <property type="entry name" value="CYSTEINE SULFINIC ACID DECARBOXYLASE"/>
    <property type="match status" value="1"/>
</dbReference>
<dbReference type="EMBL" id="LKEA01000017">
    <property type="protein sequence ID" value="ROW02458.1"/>
    <property type="molecule type" value="Genomic_DNA"/>
</dbReference>
<keyword evidence="5 7" id="KW-0456">Lyase</keyword>
<dbReference type="Proteomes" id="UP000283895">
    <property type="component" value="Unassembled WGS sequence"/>
</dbReference>
<dbReference type="GO" id="GO:0030170">
    <property type="term" value="F:pyridoxal phosphate binding"/>
    <property type="evidence" value="ECO:0007669"/>
    <property type="project" value="InterPro"/>
</dbReference>
<dbReference type="GO" id="GO:0016831">
    <property type="term" value="F:carboxy-lyase activity"/>
    <property type="evidence" value="ECO:0007669"/>
    <property type="project" value="UniProtKB-KW"/>
</dbReference>
<dbReference type="Gene3D" id="3.90.1150.170">
    <property type="match status" value="1"/>
</dbReference>
<feature type="modified residue" description="N6-(pyridoxal phosphate)lysine" evidence="6">
    <location>
        <position position="331"/>
    </location>
</feature>
<evidence type="ECO:0000256" key="7">
    <source>
        <dbReference type="RuleBase" id="RU000382"/>
    </source>
</evidence>
<dbReference type="Gene3D" id="3.40.640.10">
    <property type="entry name" value="Type I PLP-dependent aspartate aminotransferase-like (Major domain)"/>
    <property type="match status" value="1"/>
</dbReference>
<comment type="cofactor">
    <cofactor evidence="1 6 7">
        <name>pyridoxal 5'-phosphate</name>
        <dbReference type="ChEBI" id="CHEBI:597326"/>
    </cofactor>
</comment>
<sequence length="521" mass="56734">MDSIQQLDDAQPLNRANEVSELIDAVKSLIIPFIARADDNASFRASGRAPPSTTGTPSEPGNALIQGDLLPPADLHRHLQDILPTGEGLGRDGLTAVISQILNYSVNTWDQGFMDKLYSSTNAVGVVAEMVLSVLNTNVHVYSVSPALTIVEKVTARSLARQFGLDGAHAGGVTNTGGSGSNLTSLLIARSTLFPNTRACGNGVYEFVVFTSEHGHYSVEKAAVTCGIGRSNVWQVPVDASGRMIPSRLRALVQQARKQGFTPLYVNATAGTTVLGSFDPFEEISAVCRDEKLWMHVDASWGGPAVFSPAQRGRLLRGVELADSVTVNPHKMLNVPVSCSFLLGPDMRVFHKANRTSADYLFHGAEGDNGGEVYDLADLTMQCGRRGDSLKLALSWIYYGPKGFERQVDHAFELAGLLATEIQNRGQFTLVSENPTPCLQVCFYYDYSEDGEVNTRRTVEIVRRLRGRGFMVDYASFKDSRKDAHKGSFFRVVVNVQTRRETILGLVKALEEVGEEVKAES</sequence>
<organism evidence="9 10">
    <name type="scientific">Cytospora schulzeri</name>
    <dbReference type="NCBI Taxonomy" id="448051"/>
    <lineage>
        <taxon>Eukaryota</taxon>
        <taxon>Fungi</taxon>
        <taxon>Dikarya</taxon>
        <taxon>Ascomycota</taxon>
        <taxon>Pezizomycotina</taxon>
        <taxon>Sordariomycetes</taxon>
        <taxon>Sordariomycetidae</taxon>
        <taxon>Diaporthales</taxon>
        <taxon>Cytosporaceae</taxon>
        <taxon>Cytospora</taxon>
    </lineage>
</organism>
<evidence type="ECO:0000256" key="5">
    <source>
        <dbReference type="ARBA" id="ARBA00023239"/>
    </source>
</evidence>
<protein>
    <recommendedName>
        <fullName evidence="11">Glutamate decarboxylase</fullName>
    </recommendedName>
</protein>
<dbReference type="SUPFAM" id="SSF53383">
    <property type="entry name" value="PLP-dependent transferases"/>
    <property type="match status" value="1"/>
</dbReference>
<keyword evidence="10" id="KW-1185">Reference proteome</keyword>
<dbReference type="InterPro" id="IPR002129">
    <property type="entry name" value="PyrdxlP-dep_de-COase"/>
</dbReference>
<dbReference type="InterPro" id="IPR015421">
    <property type="entry name" value="PyrdxlP-dep_Trfase_major"/>
</dbReference>
<evidence type="ECO:0000256" key="1">
    <source>
        <dbReference type="ARBA" id="ARBA00001933"/>
    </source>
</evidence>
<dbReference type="PANTHER" id="PTHR45677">
    <property type="entry name" value="GLUTAMATE DECARBOXYLASE-RELATED"/>
    <property type="match status" value="1"/>
</dbReference>
<comment type="caution">
    <text evidence="9">The sequence shown here is derived from an EMBL/GenBank/DDBJ whole genome shotgun (WGS) entry which is preliminary data.</text>
</comment>
<gene>
    <name evidence="9" type="ORF">VMCG_06128</name>
</gene>
<dbReference type="AlphaFoldDB" id="A0A423WGG6"/>
<reference evidence="9 10" key="1">
    <citation type="submission" date="2015-09" db="EMBL/GenBank/DDBJ databases">
        <title>Host preference determinants of Valsa canker pathogens revealed by comparative genomics.</title>
        <authorList>
            <person name="Yin Z."/>
            <person name="Huang L."/>
        </authorList>
    </citation>
    <scope>NUCLEOTIDE SEQUENCE [LARGE SCALE GENOMIC DNA]</scope>
    <source>
        <strain evidence="9 10">03-1</strain>
    </source>
</reference>
<name>A0A423WGG6_9PEZI</name>
<dbReference type="GO" id="GO:0005737">
    <property type="term" value="C:cytoplasm"/>
    <property type="evidence" value="ECO:0007669"/>
    <property type="project" value="TreeGrafter"/>
</dbReference>
<evidence type="ECO:0000256" key="3">
    <source>
        <dbReference type="ARBA" id="ARBA00022793"/>
    </source>
</evidence>
<dbReference type="OrthoDB" id="392571at2759"/>